<feature type="compositionally biased region" description="Polar residues" evidence="2">
    <location>
        <begin position="105"/>
        <end position="133"/>
    </location>
</feature>
<name>A0A507BTB4_9FUNG</name>
<comment type="caution">
    <text evidence="3">The sequence shown here is derived from an EMBL/GenBank/DDBJ whole genome shotgun (WGS) entry which is preliminary data.</text>
</comment>
<accession>A0A507BTB4</accession>
<dbReference type="PANTHER" id="PTHR31315:SF1">
    <property type="entry name" value="PROTEIN SIP5"/>
    <property type="match status" value="1"/>
</dbReference>
<reference evidence="3 4" key="1">
    <citation type="journal article" date="2019" name="Sci. Rep.">
        <title>Comparative genomics of chytrid fungi reveal insights into the obligate biotrophic and pathogenic lifestyle of Synchytrium endobioticum.</title>
        <authorList>
            <person name="van de Vossenberg B.T.L.H."/>
            <person name="Warris S."/>
            <person name="Nguyen H.D.T."/>
            <person name="van Gent-Pelzer M.P.E."/>
            <person name="Joly D.L."/>
            <person name="van de Geest H.C."/>
            <person name="Bonants P.J.M."/>
            <person name="Smith D.S."/>
            <person name="Levesque C.A."/>
            <person name="van der Lee T.A.J."/>
        </authorList>
    </citation>
    <scope>NUCLEOTIDE SEQUENCE [LARGE SCALE GENOMIC DNA]</scope>
    <source>
        <strain evidence="3 4">JEL517</strain>
    </source>
</reference>
<gene>
    <name evidence="3" type="ORF">SmJEL517_g04155</name>
</gene>
<dbReference type="STRING" id="1806994.A0A507BTB4"/>
<dbReference type="OrthoDB" id="21471at2759"/>
<dbReference type="GeneID" id="42005380"/>
<feature type="compositionally biased region" description="Basic and acidic residues" evidence="2">
    <location>
        <begin position="456"/>
        <end position="465"/>
    </location>
</feature>
<dbReference type="GO" id="GO:0005737">
    <property type="term" value="C:cytoplasm"/>
    <property type="evidence" value="ECO:0007669"/>
    <property type="project" value="TreeGrafter"/>
</dbReference>
<sequence length="743" mass="79209">MGNSQSSRRDAESNNNEQTSGLPIVNNVTVDHGALTPSGVYATIQPDYDVKAVRKLILERRIQPFYKGLADPPDESEHTTSSPIAISPHKADPTATKTPDESKAMTWSSTSGSAALATQSLSRNPSNTPSATISPPAIHTSASSLSIVADMKKNKRSSSFSNGQTPPLANGQHYDVGVGSQTLEELYKAPIECPICFLYYPKNINYTRCCEKPICTECFLQIKRLDSNFEPATCPYCVEPHFGIVYKAPTAANRPTAIRIASDLNGLPPRAMSPGSMSPSQVSILERTLREDETTDKGKARRMSYSYRHSSVVTSDEIRPDWKQRQQEAAMRAASSTRRNPFLMGPGGRSRLFRDPAEQERELAGAAAAAASLVENITQLTNRTARRMDSRDSLRLGSRRLSSSQDSNSSGSRNRPPIDSHNLAYLEAMRTMNIDIEEVMMMEAVRRSLAEAQEAAEKSAIEQDTRSLASRAAAAASQSSAGVTTPSMSRNSSAQTTMSQRPPDAIITAIPSTSSPLASAEADTTNTNNNKPITTSPPLSTIIAPSQPAPTSSLAPVLAPSSISDDQSSTEERDRRSSSPARSVGARDVSLEEIGAGDESVHRNILLPSDASVLSSETQMYGDGASMRTGHVTAFSLYSAETGDAYTTRSPPSITSQQPPSSLAPGRPSTSVLERDTLEDNASMSSTRALKSLKSEYIGSGGSVLSASSGIVEWDDGRDVGRTSIDGGTVGGTIAAAAQGDSS</sequence>
<dbReference type="AlphaFoldDB" id="A0A507BTB4"/>
<feature type="region of interest" description="Disordered" evidence="2">
    <location>
        <begin position="291"/>
        <end position="310"/>
    </location>
</feature>
<feature type="compositionally biased region" description="Low complexity" evidence="2">
    <location>
        <begin position="467"/>
        <end position="481"/>
    </location>
</feature>
<evidence type="ECO:0008006" key="5">
    <source>
        <dbReference type="Google" id="ProtNLM"/>
    </source>
</evidence>
<feature type="region of interest" description="Disordered" evidence="2">
    <location>
        <begin position="456"/>
        <end position="502"/>
    </location>
</feature>
<feature type="region of interest" description="Disordered" evidence="2">
    <location>
        <begin position="514"/>
        <end position="594"/>
    </location>
</feature>
<evidence type="ECO:0000256" key="2">
    <source>
        <dbReference type="SAM" id="MobiDB-lite"/>
    </source>
</evidence>
<proteinExistence type="inferred from homology"/>
<evidence type="ECO:0000256" key="1">
    <source>
        <dbReference type="ARBA" id="ARBA00010402"/>
    </source>
</evidence>
<feature type="compositionally biased region" description="Polar residues" evidence="2">
    <location>
        <begin position="13"/>
        <end position="25"/>
    </location>
</feature>
<feature type="region of interest" description="Disordered" evidence="2">
    <location>
        <begin position="645"/>
        <end position="686"/>
    </location>
</feature>
<feature type="compositionally biased region" description="Basic and acidic residues" evidence="2">
    <location>
        <begin position="316"/>
        <end position="326"/>
    </location>
</feature>
<organism evidence="3 4">
    <name type="scientific">Synchytrium microbalum</name>
    <dbReference type="NCBI Taxonomy" id="1806994"/>
    <lineage>
        <taxon>Eukaryota</taxon>
        <taxon>Fungi</taxon>
        <taxon>Fungi incertae sedis</taxon>
        <taxon>Chytridiomycota</taxon>
        <taxon>Chytridiomycota incertae sedis</taxon>
        <taxon>Chytridiomycetes</taxon>
        <taxon>Synchytriales</taxon>
        <taxon>Synchytriaceae</taxon>
        <taxon>Synchytrium</taxon>
    </lineage>
</organism>
<feature type="region of interest" description="Disordered" evidence="2">
    <location>
        <begin position="67"/>
        <end position="137"/>
    </location>
</feature>
<dbReference type="PANTHER" id="PTHR31315">
    <property type="entry name" value="PROTEIN SIP5"/>
    <property type="match status" value="1"/>
</dbReference>
<feature type="compositionally biased region" description="Low complexity" evidence="2">
    <location>
        <begin position="395"/>
        <end position="415"/>
    </location>
</feature>
<dbReference type="InterPro" id="IPR039301">
    <property type="entry name" value="Sip5/DA2"/>
</dbReference>
<feature type="region of interest" description="Disordered" evidence="2">
    <location>
        <begin position="1"/>
        <end position="25"/>
    </location>
</feature>
<feature type="region of interest" description="Disordered" evidence="2">
    <location>
        <begin position="315"/>
        <end position="352"/>
    </location>
</feature>
<dbReference type="RefSeq" id="XP_031023937.1">
    <property type="nucleotide sequence ID" value="XM_031170083.1"/>
</dbReference>
<feature type="compositionally biased region" description="Polar residues" evidence="2">
    <location>
        <begin position="482"/>
        <end position="500"/>
    </location>
</feature>
<dbReference type="EMBL" id="QEAO01000026">
    <property type="protein sequence ID" value="TPX32800.1"/>
    <property type="molecule type" value="Genomic_DNA"/>
</dbReference>
<evidence type="ECO:0000313" key="4">
    <source>
        <dbReference type="Proteomes" id="UP000319731"/>
    </source>
</evidence>
<feature type="compositionally biased region" description="Low complexity" evidence="2">
    <location>
        <begin position="650"/>
        <end position="661"/>
    </location>
</feature>
<dbReference type="Proteomes" id="UP000319731">
    <property type="component" value="Unassembled WGS sequence"/>
</dbReference>
<comment type="similarity">
    <text evidence="1">Belongs to the SIP5 family.</text>
</comment>
<keyword evidence="4" id="KW-1185">Reference proteome</keyword>
<feature type="region of interest" description="Disordered" evidence="2">
    <location>
        <begin position="384"/>
        <end position="419"/>
    </location>
</feature>
<protein>
    <recommendedName>
        <fullName evidence="5">RING-type domain-containing protein</fullName>
    </recommendedName>
</protein>
<evidence type="ECO:0000313" key="3">
    <source>
        <dbReference type="EMBL" id="TPX32800.1"/>
    </source>
</evidence>